<evidence type="ECO:0000313" key="3">
    <source>
        <dbReference type="Proteomes" id="UP001383192"/>
    </source>
</evidence>
<organism evidence="2 3">
    <name type="scientific">Paramarasmius palmivorus</name>
    <dbReference type="NCBI Taxonomy" id="297713"/>
    <lineage>
        <taxon>Eukaryota</taxon>
        <taxon>Fungi</taxon>
        <taxon>Dikarya</taxon>
        <taxon>Basidiomycota</taxon>
        <taxon>Agaricomycotina</taxon>
        <taxon>Agaricomycetes</taxon>
        <taxon>Agaricomycetidae</taxon>
        <taxon>Agaricales</taxon>
        <taxon>Marasmiineae</taxon>
        <taxon>Marasmiaceae</taxon>
        <taxon>Paramarasmius</taxon>
    </lineage>
</organism>
<feature type="chain" id="PRO_5043384735" evidence="1">
    <location>
        <begin position="23"/>
        <end position="185"/>
    </location>
</feature>
<sequence length="185" mass="20900">MHSYSATFLLFLLLLHVIPVQSVDVPVSWRKPNITASWNERIDRASIAIQKVLDMLDGNLTVQGSVDAAATLHALLPQLDHAAKQTNYKDKMYEFFTRYPTASIMAKSLKMFGLTAVWAYTTYQDPQFLSVAKDSWSSARNYTWLKEDLLSANKSIKLNYDHLQQQCDGGDAFLPALSKIKLNLV</sequence>
<name>A0AAW0BPQ7_9AGAR</name>
<dbReference type="AlphaFoldDB" id="A0AAW0BPQ7"/>
<gene>
    <name evidence="2" type="ORF">VNI00_015125</name>
</gene>
<keyword evidence="3" id="KW-1185">Reference proteome</keyword>
<dbReference type="EMBL" id="JAYKXP010000093">
    <property type="protein sequence ID" value="KAK7027909.1"/>
    <property type="molecule type" value="Genomic_DNA"/>
</dbReference>
<accession>A0AAW0BPQ7</accession>
<comment type="caution">
    <text evidence="2">The sequence shown here is derived from an EMBL/GenBank/DDBJ whole genome shotgun (WGS) entry which is preliminary data.</text>
</comment>
<proteinExistence type="predicted"/>
<dbReference type="Proteomes" id="UP001383192">
    <property type="component" value="Unassembled WGS sequence"/>
</dbReference>
<reference evidence="2 3" key="1">
    <citation type="submission" date="2024-01" db="EMBL/GenBank/DDBJ databases">
        <title>A draft genome for a cacao thread blight-causing isolate of Paramarasmius palmivorus.</title>
        <authorList>
            <person name="Baruah I.K."/>
            <person name="Bukari Y."/>
            <person name="Amoako-Attah I."/>
            <person name="Meinhardt L.W."/>
            <person name="Bailey B.A."/>
            <person name="Cohen S.P."/>
        </authorList>
    </citation>
    <scope>NUCLEOTIDE SEQUENCE [LARGE SCALE GENOMIC DNA]</scope>
    <source>
        <strain evidence="2 3">GH-12</strain>
    </source>
</reference>
<evidence type="ECO:0000313" key="2">
    <source>
        <dbReference type="EMBL" id="KAK7027909.1"/>
    </source>
</evidence>
<feature type="signal peptide" evidence="1">
    <location>
        <begin position="1"/>
        <end position="22"/>
    </location>
</feature>
<keyword evidence="1" id="KW-0732">Signal</keyword>
<protein>
    <submittedName>
        <fullName evidence="2">Uncharacterized protein</fullName>
    </submittedName>
</protein>
<evidence type="ECO:0000256" key="1">
    <source>
        <dbReference type="SAM" id="SignalP"/>
    </source>
</evidence>